<evidence type="ECO:0000313" key="1">
    <source>
        <dbReference type="EMBL" id="MEQ2172569.1"/>
    </source>
</evidence>
<proteinExistence type="predicted"/>
<evidence type="ECO:0000313" key="2">
    <source>
        <dbReference type="Proteomes" id="UP001476798"/>
    </source>
</evidence>
<comment type="caution">
    <text evidence="1">The sequence shown here is derived from an EMBL/GenBank/DDBJ whole genome shotgun (WGS) entry which is preliminary data.</text>
</comment>
<sequence length="116" mass="13345">MVTPLEHRQKIIAQPKYVTFLNWCDSHIQPPRMQAKPSKHKLTISLGSTHSLATERGLQINGWRTSGMPSARMWALILSWDALPLLWFPGYQVLGNPPWFDKKENSWGQNLQPPFP</sequence>
<organism evidence="1 2">
    <name type="scientific">Goodea atripinnis</name>
    <dbReference type="NCBI Taxonomy" id="208336"/>
    <lineage>
        <taxon>Eukaryota</taxon>
        <taxon>Metazoa</taxon>
        <taxon>Chordata</taxon>
        <taxon>Craniata</taxon>
        <taxon>Vertebrata</taxon>
        <taxon>Euteleostomi</taxon>
        <taxon>Actinopterygii</taxon>
        <taxon>Neopterygii</taxon>
        <taxon>Teleostei</taxon>
        <taxon>Neoteleostei</taxon>
        <taxon>Acanthomorphata</taxon>
        <taxon>Ovalentaria</taxon>
        <taxon>Atherinomorphae</taxon>
        <taxon>Cyprinodontiformes</taxon>
        <taxon>Goodeidae</taxon>
        <taxon>Goodea</taxon>
    </lineage>
</organism>
<dbReference type="EMBL" id="JAHRIO010042284">
    <property type="protein sequence ID" value="MEQ2172569.1"/>
    <property type="molecule type" value="Genomic_DNA"/>
</dbReference>
<dbReference type="Proteomes" id="UP001476798">
    <property type="component" value="Unassembled WGS sequence"/>
</dbReference>
<protein>
    <submittedName>
        <fullName evidence="1">Uncharacterized protein</fullName>
    </submittedName>
</protein>
<accession>A0ABV0NMD4</accession>
<keyword evidence="2" id="KW-1185">Reference proteome</keyword>
<gene>
    <name evidence="1" type="ORF">GOODEAATRI_022476</name>
</gene>
<name>A0ABV0NMD4_9TELE</name>
<reference evidence="1 2" key="1">
    <citation type="submission" date="2021-06" db="EMBL/GenBank/DDBJ databases">
        <authorList>
            <person name="Palmer J.M."/>
        </authorList>
    </citation>
    <scope>NUCLEOTIDE SEQUENCE [LARGE SCALE GENOMIC DNA]</scope>
    <source>
        <strain evidence="1 2">GA_2019</strain>
        <tissue evidence="1">Muscle</tissue>
    </source>
</reference>